<dbReference type="AlphaFoldDB" id="G2Z8U3"/>
<dbReference type="EMBL" id="FR687253">
    <property type="protein sequence ID" value="CBW84548.1"/>
    <property type="molecule type" value="Genomic_DNA"/>
</dbReference>
<dbReference type="eggNOG" id="ENOG5032TMD">
    <property type="taxonomic scope" value="Bacteria"/>
</dbReference>
<name>G2Z8U3_LISIP</name>
<dbReference type="HOGENOM" id="CLU_173193_0_0_9"/>
<dbReference type="InterPro" id="IPR028954">
    <property type="entry name" value="Imm59"/>
</dbReference>
<proteinExistence type="predicted"/>
<dbReference type="KEGG" id="liv:LIV_0065"/>
<dbReference type="Pfam" id="PF15597">
    <property type="entry name" value="Imm59"/>
    <property type="match status" value="1"/>
</dbReference>
<dbReference type="OrthoDB" id="2229810at2"/>
<evidence type="ECO:0000313" key="1">
    <source>
        <dbReference type="EMBL" id="CBW84548.1"/>
    </source>
</evidence>
<dbReference type="Proteomes" id="UP000001286">
    <property type="component" value="Chromosome"/>
</dbReference>
<sequence length="107" mass="12961">MLEYLKEQRKTIEETIYSQGLEKLRYSIFEGEENNKEEYQVRIEYKESYYEVYTTHERASIVGKYKFNDYESAKNKFFRLLELMVLSNRLAIQDGDIPSYPCSLWNN</sequence>
<reference evidence="1 2" key="1">
    <citation type="journal article" date="2011" name="J. Bacteriol.">
        <title>Complete genome sequence of the animal pathogen Listeria ivanovii, which provides insights into host specificities and evolution of the genus Listeria.</title>
        <authorList>
            <person name="Buchrieser C."/>
            <person name="Rusniok C."/>
            <person name="Garrido P."/>
            <person name="Hain T."/>
            <person name="Scortti M."/>
            <person name="Lampidis R."/>
            <person name="Karst U."/>
            <person name="Chakraborty T."/>
            <person name="Cossart P."/>
            <person name="Kreft J."/>
            <person name="Vazquez-Boland J.A."/>
            <person name="Goebel W."/>
            <person name="Glaser P."/>
        </authorList>
    </citation>
    <scope>NUCLEOTIDE SEQUENCE [LARGE SCALE GENOMIC DNA]</scope>
    <source>
        <strain evidence="2">ATCC BAA-678 / PAM 55</strain>
    </source>
</reference>
<accession>G2Z8U3</accession>
<evidence type="ECO:0000313" key="2">
    <source>
        <dbReference type="Proteomes" id="UP000001286"/>
    </source>
</evidence>
<organism evidence="1 2">
    <name type="scientific">Listeria ivanovii (strain ATCC BAA-678 / PAM 55)</name>
    <dbReference type="NCBI Taxonomy" id="881621"/>
    <lineage>
        <taxon>Bacteria</taxon>
        <taxon>Bacillati</taxon>
        <taxon>Bacillota</taxon>
        <taxon>Bacilli</taxon>
        <taxon>Bacillales</taxon>
        <taxon>Listeriaceae</taxon>
        <taxon>Listeria</taxon>
    </lineage>
</organism>
<dbReference type="GeneID" id="57075061"/>
<protein>
    <submittedName>
        <fullName evidence="1">Uncharacterized protein</fullName>
    </submittedName>
</protein>
<gene>
    <name evidence="1" type="ordered locus">LIV_0065</name>
</gene>
<dbReference type="RefSeq" id="WP_014091632.1">
    <property type="nucleotide sequence ID" value="NC_016011.1"/>
</dbReference>